<keyword evidence="4" id="KW-1185">Reference proteome</keyword>
<dbReference type="HOGENOM" id="CLU_433425_0_0_1"/>
<accession>S8C7T9</accession>
<reference evidence="3 4" key="1">
    <citation type="journal article" date="2013" name="PLoS Genet.">
        <title>Genomic mechanisms accounting for the adaptation to parasitism in nematode-trapping fungi.</title>
        <authorList>
            <person name="Meerupati T."/>
            <person name="Andersson K.M."/>
            <person name="Friman E."/>
            <person name="Kumar D."/>
            <person name="Tunlid A."/>
            <person name="Ahren D."/>
        </authorList>
    </citation>
    <scope>NUCLEOTIDE SEQUENCE [LARGE SCALE GENOMIC DNA]</scope>
    <source>
        <strain evidence="3 4">CBS 200.50</strain>
    </source>
</reference>
<comment type="caution">
    <text evidence="3">The sequence shown here is derived from an EMBL/GenBank/DDBJ whole genome shotgun (WGS) entry which is preliminary data.</text>
</comment>
<feature type="signal peptide" evidence="2">
    <location>
        <begin position="1"/>
        <end position="25"/>
    </location>
</feature>
<feature type="region of interest" description="Disordered" evidence="1">
    <location>
        <begin position="590"/>
        <end position="609"/>
    </location>
</feature>
<evidence type="ECO:0000256" key="1">
    <source>
        <dbReference type="SAM" id="MobiDB-lite"/>
    </source>
</evidence>
<evidence type="ECO:0008006" key="5">
    <source>
        <dbReference type="Google" id="ProtNLM"/>
    </source>
</evidence>
<protein>
    <recommendedName>
        <fullName evidence="5">Enterotoxin</fullName>
    </recommendedName>
</protein>
<dbReference type="OMA" id="SEEPWIM"/>
<gene>
    <name evidence="3" type="ORF">H072_2211</name>
</gene>
<keyword evidence="2" id="KW-0732">Signal</keyword>
<evidence type="ECO:0000256" key="2">
    <source>
        <dbReference type="SAM" id="SignalP"/>
    </source>
</evidence>
<dbReference type="AlphaFoldDB" id="S8C7T9"/>
<dbReference type="EMBL" id="AQGS01000065">
    <property type="protein sequence ID" value="EPS43802.1"/>
    <property type="molecule type" value="Genomic_DNA"/>
</dbReference>
<name>S8C7T9_DACHA</name>
<evidence type="ECO:0000313" key="4">
    <source>
        <dbReference type="Proteomes" id="UP000015100"/>
    </source>
</evidence>
<feature type="compositionally biased region" description="Basic residues" evidence="1">
    <location>
        <begin position="591"/>
        <end position="601"/>
    </location>
</feature>
<sequence length="634" mass="72476">MLAKVGSVRILILQLLLSLPTLIDAYAWAFVRQAETALDGVRPRRNVASGEVKGPAPRLCAKINYGRGAHGIVDLTLIVAMKVWTVPMYGRGPWAFALYPGTNGCSSSGNKPSLVIRFHPSDGQTDTLQFADWEGIAKATDSWWKYGSWEELKPNTTMWEKYIDGYDLQPGEILFDSTWGNGDDLVRVNPELASVKQWDLSKLGLRFSEEPWIMRNDYLMSRVASGEISVQQLAKIKEAALWANKNALPLTTALWDSILNGDTQQDEDLSILEDQEIESQAVQSEENIKIDEFSVSEDQSLKQEYGSQEDQDDWYKKEEETEIRYEKVEEDPDQNDGISEINYDEKLEYLSEPSRDSSVILKKEEAEQSSINQGGFVPEYYLRNRGPTDDVSAKEEDLKIEAKVEEKIEEKLEVGETVQHRNDPADDIELQDTKIEEANVKNEVKEEYKVEEEPSIQELFPQWQWGSSENMNTQYPSQFPPIPLQALPEFNLGGPEYQAEIPKNLAQQYAIADMGMKAIEEGHWNWMRMLDQMKRNNAMINARAAKNRLGVNKMVEEQKIIADLEDIFRKEEVRLREARALEEVVFPDGRKGRKAPRRPAPPKRTADERVLDELEDIMLDIIMKKGYDRSRNGQ</sequence>
<evidence type="ECO:0000313" key="3">
    <source>
        <dbReference type="EMBL" id="EPS43802.1"/>
    </source>
</evidence>
<dbReference type="Proteomes" id="UP000015100">
    <property type="component" value="Unassembled WGS sequence"/>
</dbReference>
<proteinExistence type="predicted"/>
<organism evidence="3 4">
    <name type="scientific">Dactylellina haptotyla (strain CBS 200.50)</name>
    <name type="common">Nematode-trapping fungus</name>
    <name type="synonym">Monacrosporium haptotylum</name>
    <dbReference type="NCBI Taxonomy" id="1284197"/>
    <lineage>
        <taxon>Eukaryota</taxon>
        <taxon>Fungi</taxon>
        <taxon>Dikarya</taxon>
        <taxon>Ascomycota</taxon>
        <taxon>Pezizomycotina</taxon>
        <taxon>Orbiliomycetes</taxon>
        <taxon>Orbiliales</taxon>
        <taxon>Orbiliaceae</taxon>
        <taxon>Dactylellina</taxon>
    </lineage>
</organism>
<feature type="chain" id="PRO_5004561710" description="Enterotoxin" evidence="2">
    <location>
        <begin position="26"/>
        <end position="634"/>
    </location>
</feature>
<dbReference type="OrthoDB" id="10488543at2759"/>
<reference evidence="4" key="2">
    <citation type="submission" date="2013-04" db="EMBL/GenBank/DDBJ databases">
        <title>Genomic mechanisms accounting for the adaptation to parasitism in nematode-trapping fungi.</title>
        <authorList>
            <person name="Ahren D.G."/>
        </authorList>
    </citation>
    <scope>NUCLEOTIDE SEQUENCE [LARGE SCALE GENOMIC DNA]</scope>
    <source>
        <strain evidence="4">CBS 200.50</strain>
    </source>
</reference>